<accession>A0A8H6Z111</accession>
<keyword evidence="3 6" id="KW-1133">Transmembrane helix</keyword>
<proteinExistence type="predicted"/>
<evidence type="ECO:0000256" key="3">
    <source>
        <dbReference type="ARBA" id="ARBA00022989"/>
    </source>
</evidence>
<dbReference type="InterPro" id="IPR036259">
    <property type="entry name" value="MFS_trans_sf"/>
</dbReference>
<feature type="transmembrane region" description="Helical" evidence="6">
    <location>
        <begin position="144"/>
        <end position="171"/>
    </location>
</feature>
<dbReference type="Proteomes" id="UP000620124">
    <property type="component" value="Unassembled WGS sequence"/>
</dbReference>
<evidence type="ECO:0000256" key="6">
    <source>
        <dbReference type="SAM" id="Phobius"/>
    </source>
</evidence>
<dbReference type="OrthoDB" id="3026777at2759"/>
<evidence type="ECO:0000256" key="5">
    <source>
        <dbReference type="SAM" id="MobiDB-lite"/>
    </source>
</evidence>
<feature type="transmembrane region" description="Helical" evidence="6">
    <location>
        <begin position="487"/>
        <end position="506"/>
    </location>
</feature>
<feature type="transmembrane region" description="Helical" evidence="6">
    <location>
        <begin position="419"/>
        <end position="442"/>
    </location>
</feature>
<dbReference type="EMBL" id="JACAZI010000002">
    <property type="protein sequence ID" value="KAF7368867.1"/>
    <property type="molecule type" value="Genomic_DNA"/>
</dbReference>
<dbReference type="AlphaFoldDB" id="A0A8H6Z111"/>
<dbReference type="Gene3D" id="1.20.1250.20">
    <property type="entry name" value="MFS general substrate transporter like domains"/>
    <property type="match status" value="1"/>
</dbReference>
<dbReference type="GO" id="GO:0016020">
    <property type="term" value="C:membrane"/>
    <property type="evidence" value="ECO:0007669"/>
    <property type="project" value="UniProtKB-SubCell"/>
</dbReference>
<feature type="transmembrane region" description="Helical" evidence="6">
    <location>
        <begin position="302"/>
        <end position="326"/>
    </location>
</feature>
<protein>
    <submittedName>
        <fullName evidence="7">MFS general substrate transporter</fullName>
    </submittedName>
</protein>
<reference evidence="7" key="1">
    <citation type="submission" date="2020-05" db="EMBL/GenBank/DDBJ databases">
        <title>Mycena genomes resolve the evolution of fungal bioluminescence.</title>
        <authorList>
            <person name="Tsai I.J."/>
        </authorList>
    </citation>
    <scope>NUCLEOTIDE SEQUENCE</scope>
    <source>
        <strain evidence="7">CCC161011</strain>
    </source>
</reference>
<evidence type="ECO:0000256" key="1">
    <source>
        <dbReference type="ARBA" id="ARBA00004141"/>
    </source>
</evidence>
<dbReference type="PANTHER" id="PTHR23507">
    <property type="entry name" value="ZGC:174356"/>
    <property type="match status" value="1"/>
</dbReference>
<gene>
    <name evidence="7" type="ORF">MVEN_00212300</name>
</gene>
<feature type="transmembrane region" description="Helical" evidence="6">
    <location>
        <begin position="224"/>
        <end position="243"/>
    </location>
</feature>
<keyword evidence="4 6" id="KW-0472">Membrane</keyword>
<dbReference type="GO" id="GO:0022857">
    <property type="term" value="F:transmembrane transporter activity"/>
    <property type="evidence" value="ECO:0007669"/>
    <property type="project" value="TreeGrafter"/>
</dbReference>
<dbReference type="SUPFAM" id="SSF103473">
    <property type="entry name" value="MFS general substrate transporter"/>
    <property type="match status" value="1"/>
</dbReference>
<name>A0A8H6Z111_9AGAR</name>
<dbReference type="PANTHER" id="PTHR23507:SF1">
    <property type="entry name" value="FI18259P1-RELATED"/>
    <property type="match status" value="1"/>
</dbReference>
<comment type="caution">
    <text evidence="7">The sequence shown here is derived from an EMBL/GenBank/DDBJ whole genome shotgun (WGS) entry which is preliminary data.</text>
</comment>
<evidence type="ECO:0000256" key="2">
    <source>
        <dbReference type="ARBA" id="ARBA00022692"/>
    </source>
</evidence>
<keyword evidence="2 6" id="KW-0812">Transmembrane</keyword>
<comment type="subcellular location">
    <subcellularLocation>
        <location evidence="1">Membrane</location>
        <topology evidence="1">Multi-pass membrane protein</topology>
    </subcellularLocation>
</comment>
<feature type="transmembrane region" description="Helical" evidence="6">
    <location>
        <begin position="454"/>
        <end position="481"/>
    </location>
</feature>
<sequence>MPPPREGGEEDTPLLGAAGQPNTDIRRTNFSPITLIIPVAMICRLAIRLPSTTTFHVIEQLLCHVWYSSNDPGSIPSDGRIPDAMCTLPVVQKRYATTLTVMAISDGIGYWAENPQSSLLSPLAWQPNLLIIASKHVHNIHIEFVFLAVWMVFNSLSQPLIIIFATNMFLIDLDCGIKLPLGLVDPWHAPFRLIGFSTDCKTGSALSFTIGGTITTRSDQDLPVYYVACAIWIALYVYIYLLVPESFPKYKRDELRRARTSAAQELPPRSWLCSKVQPILEPLAQIKPTLNPETGARNWRMVLCAVHIFLVDLGGGYRATALIVYLTAVQRYTPQETGYSLTTLDLVGALVLTVIIPYAVRLLRPRYARRYVRHAPSADDSEEKLLARARDCVDVHLVFLSWCIDASGFIILGSVTSRIAQLGAIVLIGYSAGRAPVFRSLVVSSVEPLKQGQALAAIEMVAGFGKLLSPVLMGGILSATISTLPQLVFYVQAGIVVSAATVLFLVKF</sequence>
<evidence type="ECO:0000313" key="7">
    <source>
        <dbReference type="EMBL" id="KAF7368867.1"/>
    </source>
</evidence>
<feature type="transmembrane region" description="Helical" evidence="6">
    <location>
        <begin position="346"/>
        <end position="363"/>
    </location>
</feature>
<feature type="transmembrane region" description="Helical" evidence="6">
    <location>
        <begin position="393"/>
        <end position="413"/>
    </location>
</feature>
<organism evidence="7 8">
    <name type="scientific">Mycena venus</name>
    <dbReference type="NCBI Taxonomy" id="2733690"/>
    <lineage>
        <taxon>Eukaryota</taxon>
        <taxon>Fungi</taxon>
        <taxon>Dikarya</taxon>
        <taxon>Basidiomycota</taxon>
        <taxon>Agaricomycotina</taxon>
        <taxon>Agaricomycetes</taxon>
        <taxon>Agaricomycetidae</taxon>
        <taxon>Agaricales</taxon>
        <taxon>Marasmiineae</taxon>
        <taxon>Mycenaceae</taxon>
        <taxon>Mycena</taxon>
    </lineage>
</organism>
<evidence type="ECO:0000313" key="8">
    <source>
        <dbReference type="Proteomes" id="UP000620124"/>
    </source>
</evidence>
<keyword evidence="8" id="KW-1185">Reference proteome</keyword>
<feature type="region of interest" description="Disordered" evidence="5">
    <location>
        <begin position="1"/>
        <end position="23"/>
    </location>
</feature>
<evidence type="ECO:0000256" key="4">
    <source>
        <dbReference type="ARBA" id="ARBA00023136"/>
    </source>
</evidence>